<evidence type="ECO:0000313" key="4">
    <source>
        <dbReference type="Proteomes" id="UP000680304"/>
    </source>
</evidence>
<sequence length="160" mass="17408">MKSPGYACWLRFDRIADPALLARYRQWCGKIVVLSGADSQGPLRTAVRELTEGIGSLLGMRPAVVNTAGTSEPQRERFIVLDVSGGPDSAHTDGGEADAPASPDGYRIRTVYRDGGEYIRIAGESPGGALYAVFHFCGSWRQAPASRRWISRKRPHASCE</sequence>
<evidence type="ECO:0000259" key="2">
    <source>
        <dbReference type="Pfam" id="PF03648"/>
    </source>
</evidence>
<dbReference type="Pfam" id="PF03648">
    <property type="entry name" value="Glyco_hydro_67N"/>
    <property type="match status" value="1"/>
</dbReference>
<dbReference type="EMBL" id="BOVJ01000025">
    <property type="protein sequence ID" value="GIQ62306.1"/>
    <property type="molecule type" value="Genomic_DNA"/>
</dbReference>
<protein>
    <recommendedName>
        <fullName evidence="2">Alpha glucuronidase N-terminal domain-containing protein</fullName>
    </recommendedName>
</protein>
<accession>A0ABQ4N2B0</accession>
<evidence type="ECO:0000256" key="1">
    <source>
        <dbReference type="ARBA" id="ARBA00022801"/>
    </source>
</evidence>
<name>A0ABQ4N2B0_9BACL</name>
<proteinExistence type="predicted"/>
<dbReference type="Proteomes" id="UP000680304">
    <property type="component" value="Unassembled WGS sequence"/>
</dbReference>
<gene>
    <name evidence="3" type="ORF">PACILC2_08740</name>
</gene>
<evidence type="ECO:0000313" key="3">
    <source>
        <dbReference type="EMBL" id="GIQ62306.1"/>
    </source>
</evidence>
<reference evidence="3 4" key="1">
    <citation type="submission" date="2021-04" db="EMBL/GenBank/DDBJ databases">
        <title>Draft genome sequence of Paenibacillus cisolokensis, LC2-13A.</title>
        <authorList>
            <person name="Uke A."/>
            <person name="Chhe C."/>
            <person name="Baramee S."/>
            <person name="Kosugi A."/>
        </authorList>
    </citation>
    <scope>NUCLEOTIDE SEQUENCE [LARGE SCALE GENOMIC DNA]</scope>
    <source>
        <strain evidence="3 4">LC2-13A</strain>
    </source>
</reference>
<dbReference type="InterPro" id="IPR005154">
    <property type="entry name" value="Glyco_hydro_67_aGlcAse_N"/>
</dbReference>
<comment type="caution">
    <text evidence="3">The sequence shown here is derived from an EMBL/GenBank/DDBJ whole genome shotgun (WGS) entry which is preliminary data.</text>
</comment>
<dbReference type="InterPro" id="IPR029018">
    <property type="entry name" value="Hex-like_dom2"/>
</dbReference>
<keyword evidence="1" id="KW-0378">Hydrolase</keyword>
<organism evidence="3 4">
    <name type="scientific">Paenibacillus cisolokensis</name>
    <dbReference type="NCBI Taxonomy" id="1658519"/>
    <lineage>
        <taxon>Bacteria</taxon>
        <taxon>Bacillati</taxon>
        <taxon>Bacillota</taxon>
        <taxon>Bacilli</taxon>
        <taxon>Bacillales</taxon>
        <taxon>Paenibacillaceae</taxon>
        <taxon>Paenibacillus</taxon>
    </lineage>
</organism>
<dbReference type="SUPFAM" id="SSF55545">
    <property type="entry name" value="beta-N-acetylhexosaminidase-like domain"/>
    <property type="match status" value="1"/>
</dbReference>
<dbReference type="Gene3D" id="3.30.379.10">
    <property type="entry name" value="Chitobiase/beta-hexosaminidase domain 2-like"/>
    <property type="match status" value="1"/>
</dbReference>
<feature type="domain" description="Alpha glucuronidase N-terminal" evidence="2">
    <location>
        <begin position="8"/>
        <end position="136"/>
    </location>
</feature>
<keyword evidence="4" id="KW-1185">Reference proteome</keyword>